<dbReference type="Proteomes" id="UP001379235">
    <property type="component" value="Unassembled WGS sequence"/>
</dbReference>
<dbReference type="Gene3D" id="3.40.50.360">
    <property type="match status" value="1"/>
</dbReference>
<reference evidence="4 5" key="1">
    <citation type="submission" date="2024-03" db="EMBL/GenBank/DDBJ databases">
        <authorList>
            <person name="Jo J.-H."/>
        </authorList>
    </citation>
    <scope>NUCLEOTIDE SEQUENCE [LARGE SCALE GENOMIC DNA]</scope>
    <source>
        <strain evidence="4 5">AS3R-12</strain>
    </source>
</reference>
<dbReference type="InterPro" id="IPR029039">
    <property type="entry name" value="Flavoprotein-like_sf"/>
</dbReference>
<evidence type="ECO:0000313" key="5">
    <source>
        <dbReference type="Proteomes" id="UP001379235"/>
    </source>
</evidence>
<dbReference type="InterPro" id="IPR005025">
    <property type="entry name" value="FMN_Rdtase-like_dom"/>
</dbReference>
<feature type="domain" description="Flavodoxin-like" evidence="3">
    <location>
        <begin position="7"/>
        <end position="140"/>
    </location>
</feature>
<dbReference type="InterPro" id="IPR008254">
    <property type="entry name" value="Flavodoxin/NO_synth"/>
</dbReference>
<evidence type="ECO:0000256" key="1">
    <source>
        <dbReference type="ARBA" id="ARBA00022630"/>
    </source>
</evidence>
<comment type="caution">
    <text evidence="4">The sequence shown here is derived from an EMBL/GenBank/DDBJ whole genome shotgun (WGS) entry which is preliminary data.</text>
</comment>
<dbReference type="Pfam" id="PF03358">
    <property type="entry name" value="FMN_red"/>
    <property type="match status" value="1"/>
</dbReference>
<proteinExistence type="predicted"/>
<accession>A0ABU8S5F3</accession>
<keyword evidence="2" id="KW-0288">FMN</keyword>
<protein>
    <submittedName>
        <fullName evidence="4">Flavodoxin family protein</fullName>
    </submittedName>
</protein>
<name>A0ABU8S5F3_9SPHN</name>
<dbReference type="SUPFAM" id="SSF52218">
    <property type="entry name" value="Flavoproteins"/>
    <property type="match status" value="1"/>
</dbReference>
<keyword evidence="5" id="KW-1185">Reference proteome</keyword>
<evidence type="ECO:0000313" key="4">
    <source>
        <dbReference type="EMBL" id="MEJ6009182.1"/>
    </source>
</evidence>
<sequence>MAEPGGLAIIWHSRTGASEAMARAIAEGAGELARIVRAQDANADAILCAAGLIFVCPENLGTMSGIMKDMFDRTYYAVLGKIEGRAYATAIAAGSAGQGAGSQIDRIVAGWRLHRVADPLIVNLNAQSPESIRAWKTVAVEDLVRCHDLGKAFAEGVRIGIY</sequence>
<dbReference type="EMBL" id="JBBHJY010000001">
    <property type="protein sequence ID" value="MEJ6009182.1"/>
    <property type="molecule type" value="Genomic_DNA"/>
</dbReference>
<dbReference type="RefSeq" id="WP_339965007.1">
    <property type="nucleotide sequence ID" value="NZ_JBBHJY010000001.1"/>
</dbReference>
<evidence type="ECO:0000259" key="3">
    <source>
        <dbReference type="PROSITE" id="PS50902"/>
    </source>
</evidence>
<organism evidence="4 5">
    <name type="scientific">Novosphingobium aquae</name>
    <dbReference type="NCBI Taxonomy" id="3133435"/>
    <lineage>
        <taxon>Bacteria</taxon>
        <taxon>Pseudomonadati</taxon>
        <taxon>Pseudomonadota</taxon>
        <taxon>Alphaproteobacteria</taxon>
        <taxon>Sphingomonadales</taxon>
        <taxon>Sphingomonadaceae</taxon>
        <taxon>Novosphingobium</taxon>
    </lineage>
</organism>
<evidence type="ECO:0000256" key="2">
    <source>
        <dbReference type="ARBA" id="ARBA00022643"/>
    </source>
</evidence>
<keyword evidence="1" id="KW-0285">Flavoprotein</keyword>
<gene>
    <name evidence="4" type="ORF">WG900_04520</name>
</gene>
<dbReference type="PROSITE" id="PS50902">
    <property type="entry name" value="FLAVODOXIN_LIKE"/>
    <property type="match status" value="1"/>
</dbReference>